<dbReference type="SMART" id="SM00047">
    <property type="entry name" value="LYZ2"/>
    <property type="match status" value="1"/>
</dbReference>
<dbReference type="EMBL" id="JBHSCZ010000002">
    <property type="protein sequence ID" value="MFC4262768.1"/>
    <property type="molecule type" value="Genomic_DNA"/>
</dbReference>
<dbReference type="Proteomes" id="UP001595907">
    <property type="component" value="Unassembled WGS sequence"/>
</dbReference>
<reference evidence="5" key="1">
    <citation type="journal article" date="2019" name="Int. J. Syst. Evol. Microbiol.">
        <title>The Global Catalogue of Microorganisms (GCM) 10K type strain sequencing project: providing services to taxonomists for standard genome sequencing and annotation.</title>
        <authorList>
            <consortium name="The Broad Institute Genomics Platform"/>
            <consortium name="The Broad Institute Genome Sequencing Center for Infectious Disease"/>
            <person name="Wu L."/>
            <person name="Ma J."/>
        </authorList>
    </citation>
    <scope>NUCLEOTIDE SEQUENCE [LARGE SCALE GENOMIC DNA]</scope>
    <source>
        <strain evidence="5">CECT 8289</strain>
    </source>
</reference>
<dbReference type="PANTHER" id="PTHR33308:SF9">
    <property type="entry name" value="PEPTIDOGLYCAN HYDROLASE FLGJ"/>
    <property type="match status" value="1"/>
</dbReference>
<dbReference type="PANTHER" id="PTHR33308">
    <property type="entry name" value="PEPTIDOGLYCAN HYDROLASE FLGJ"/>
    <property type="match status" value="1"/>
</dbReference>
<sequence>MSTNQYILPYTQTAAYKKVALAVMGLIVFVVSTAAQTSYEAKYRRLADSLSGVYHIPASIILGVAFIESGGGNSKNARRLNNHFGIVGPNNLGKKKGIKSRYRQYPSVAASYVSFCNLMTRKKFYNKLKSSSNIALWADAISKSGYSEAPVIWKKRLLDTIKKHHL</sequence>
<dbReference type="RefSeq" id="WP_379708537.1">
    <property type="nucleotide sequence ID" value="NZ_JBHSCZ010000002.1"/>
</dbReference>
<evidence type="ECO:0000256" key="2">
    <source>
        <dbReference type="SAM" id="Phobius"/>
    </source>
</evidence>
<name>A0ABV8QTQ5_9BACT</name>
<evidence type="ECO:0000256" key="1">
    <source>
        <dbReference type="ARBA" id="ARBA00022801"/>
    </source>
</evidence>
<feature type="transmembrane region" description="Helical" evidence="2">
    <location>
        <begin position="20"/>
        <end position="39"/>
    </location>
</feature>
<organism evidence="4 5">
    <name type="scientific">Ferruginibacter yonginensis</name>
    <dbReference type="NCBI Taxonomy" id="1310416"/>
    <lineage>
        <taxon>Bacteria</taxon>
        <taxon>Pseudomonadati</taxon>
        <taxon>Bacteroidota</taxon>
        <taxon>Chitinophagia</taxon>
        <taxon>Chitinophagales</taxon>
        <taxon>Chitinophagaceae</taxon>
        <taxon>Ferruginibacter</taxon>
    </lineage>
</organism>
<dbReference type="InterPro" id="IPR051056">
    <property type="entry name" value="Glycosyl_Hydrolase_73"/>
</dbReference>
<evidence type="ECO:0000259" key="3">
    <source>
        <dbReference type="SMART" id="SM00047"/>
    </source>
</evidence>
<dbReference type="InterPro" id="IPR002901">
    <property type="entry name" value="MGlyc_endo_b_GlcNAc-like_dom"/>
</dbReference>
<dbReference type="Pfam" id="PF01832">
    <property type="entry name" value="Glucosaminidase"/>
    <property type="match status" value="1"/>
</dbReference>
<proteinExistence type="predicted"/>
<keyword evidence="2" id="KW-1133">Transmembrane helix</keyword>
<keyword evidence="2" id="KW-0812">Transmembrane</keyword>
<comment type="caution">
    <text evidence="4">The sequence shown here is derived from an EMBL/GenBank/DDBJ whole genome shotgun (WGS) entry which is preliminary data.</text>
</comment>
<feature type="domain" description="Mannosyl-glycoprotein endo-beta-N-acetylglucosamidase-like" evidence="3">
    <location>
        <begin position="32"/>
        <end position="165"/>
    </location>
</feature>
<keyword evidence="1" id="KW-0378">Hydrolase</keyword>
<protein>
    <submittedName>
        <fullName evidence="4">Glucosaminidase domain-containing protein</fullName>
    </submittedName>
</protein>
<evidence type="ECO:0000313" key="4">
    <source>
        <dbReference type="EMBL" id="MFC4262768.1"/>
    </source>
</evidence>
<dbReference type="Gene3D" id="1.10.530.10">
    <property type="match status" value="1"/>
</dbReference>
<evidence type="ECO:0000313" key="5">
    <source>
        <dbReference type="Proteomes" id="UP001595907"/>
    </source>
</evidence>
<keyword evidence="2" id="KW-0472">Membrane</keyword>
<gene>
    <name evidence="4" type="ORF">ACFOWM_07765</name>
</gene>
<keyword evidence="5" id="KW-1185">Reference proteome</keyword>
<accession>A0ABV8QTQ5</accession>